<name>A0A8S1QZG9_9CILI</name>
<reference evidence="2" key="1">
    <citation type="submission" date="2021-01" db="EMBL/GenBank/DDBJ databases">
        <authorList>
            <consortium name="Genoscope - CEA"/>
            <person name="William W."/>
        </authorList>
    </citation>
    <scope>NUCLEOTIDE SEQUENCE</scope>
</reference>
<keyword evidence="3" id="KW-1185">Reference proteome</keyword>
<sequence length="77" mass="9470">MGCFNMRYYICDTFVAVGITETALYSVSYFYDPIFEEFYFGTFNTLVDIEYIQLMNQYFPDFKYYYFRFCLQNTNKM</sequence>
<feature type="domain" description="N-end rule aminoacyl transferase C-terminal" evidence="1">
    <location>
        <begin position="2"/>
        <end position="77"/>
    </location>
</feature>
<evidence type="ECO:0000259" key="1">
    <source>
        <dbReference type="Pfam" id="PF04377"/>
    </source>
</evidence>
<dbReference type="GO" id="GO:0005737">
    <property type="term" value="C:cytoplasm"/>
    <property type="evidence" value="ECO:0007669"/>
    <property type="project" value="TreeGrafter"/>
</dbReference>
<dbReference type="EMBL" id="CAJJDN010000130">
    <property type="protein sequence ID" value="CAD8121166.1"/>
    <property type="molecule type" value="Genomic_DNA"/>
</dbReference>
<comment type="caution">
    <text evidence="2">The sequence shown here is derived from an EMBL/GenBank/DDBJ whole genome shotgun (WGS) entry which is preliminary data.</text>
</comment>
<gene>
    <name evidence="2" type="ORF">PSON_ATCC_30995.1.T1300094</name>
</gene>
<dbReference type="PANTHER" id="PTHR21367">
    <property type="entry name" value="ARGININE-TRNA-PROTEIN TRANSFERASE 1"/>
    <property type="match status" value="1"/>
</dbReference>
<dbReference type="PANTHER" id="PTHR21367:SF1">
    <property type="entry name" value="ARGINYL-TRNA--PROTEIN TRANSFERASE 1"/>
    <property type="match status" value="1"/>
</dbReference>
<protein>
    <recommendedName>
        <fullName evidence="1">N-end rule aminoacyl transferase C-terminal domain-containing protein</fullName>
    </recommendedName>
</protein>
<proteinExistence type="predicted"/>
<dbReference type="InterPro" id="IPR007472">
    <property type="entry name" value="N-end_Aminoacyl_Trfase_C"/>
</dbReference>
<evidence type="ECO:0000313" key="2">
    <source>
        <dbReference type="EMBL" id="CAD8121166.1"/>
    </source>
</evidence>
<dbReference type="Pfam" id="PF04377">
    <property type="entry name" value="ATE_C"/>
    <property type="match status" value="1"/>
</dbReference>
<accession>A0A8S1QZG9</accession>
<dbReference type="GO" id="GO:0004057">
    <property type="term" value="F:arginyl-tRNA--protein transferase activity"/>
    <property type="evidence" value="ECO:0007669"/>
    <property type="project" value="InterPro"/>
</dbReference>
<evidence type="ECO:0000313" key="3">
    <source>
        <dbReference type="Proteomes" id="UP000692954"/>
    </source>
</evidence>
<dbReference type="InterPro" id="IPR030700">
    <property type="entry name" value="N-end_Aminoacyl_Trfase"/>
</dbReference>
<organism evidence="2 3">
    <name type="scientific">Paramecium sonneborni</name>
    <dbReference type="NCBI Taxonomy" id="65129"/>
    <lineage>
        <taxon>Eukaryota</taxon>
        <taxon>Sar</taxon>
        <taxon>Alveolata</taxon>
        <taxon>Ciliophora</taxon>
        <taxon>Intramacronucleata</taxon>
        <taxon>Oligohymenophorea</taxon>
        <taxon>Peniculida</taxon>
        <taxon>Parameciidae</taxon>
        <taxon>Paramecium</taxon>
    </lineage>
</organism>
<dbReference type="AlphaFoldDB" id="A0A8S1QZG9"/>
<dbReference type="OrthoDB" id="293785at2759"/>
<dbReference type="Proteomes" id="UP000692954">
    <property type="component" value="Unassembled WGS sequence"/>
</dbReference>